<evidence type="ECO:0000313" key="3">
    <source>
        <dbReference type="Proteomes" id="UP000275368"/>
    </source>
</evidence>
<name>A0A3G9ISL7_9BACL</name>
<dbReference type="InterPro" id="IPR016047">
    <property type="entry name" value="M23ase_b-sheet_dom"/>
</dbReference>
<reference evidence="2 3" key="1">
    <citation type="submission" date="2018-11" db="EMBL/GenBank/DDBJ databases">
        <title>Complete genome sequence of Paenibacillus baekrokdamisoli strain KCTC 33723.</title>
        <authorList>
            <person name="Kang S.W."/>
            <person name="Lee K.C."/>
            <person name="Kim K.K."/>
            <person name="Kim J.S."/>
            <person name="Kim D.S."/>
            <person name="Ko S.H."/>
            <person name="Yang S.H."/>
            <person name="Lee J.S."/>
        </authorList>
    </citation>
    <scope>NUCLEOTIDE SEQUENCE [LARGE SCALE GENOMIC DNA]</scope>
    <source>
        <strain evidence="2 3">KCTC 33723</strain>
    </source>
</reference>
<dbReference type="InterPro" id="IPR050570">
    <property type="entry name" value="Cell_wall_metabolism_enzyme"/>
</dbReference>
<feature type="domain" description="M23ase beta-sheet core" evidence="1">
    <location>
        <begin position="222"/>
        <end position="316"/>
    </location>
</feature>
<dbReference type="RefSeq" id="WP_125658902.1">
    <property type="nucleotide sequence ID" value="NZ_AP019308.1"/>
</dbReference>
<dbReference type="KEGG" id="pbk:Back11_31620"/>
<evidence type="ECO:0000313" key="2">
    <source>
        <dbReference type="EMBL" id="BBH21817.1"/>
    </source>
</evidence>
<dbReference type="Pfam" id="PF01551">
    <property type="entry name" value="Peptidase_M23"/>
    <property type="match status" value="1"/>
</dbReference>
<dbReference type="AlphaFoldDB" id="A0A3G9ISL7"/>
<sequence>MLKRTRGSKWSLLIMRGADRNVRQFQVSRRSIIAAPAVAVLAVSGCIAGLQFRSAYHLHLTEQTLATQRASFAQNVQAKDKKVALLQQEIDRLKQQTSDMEDKLTDLQELEAKLKQFTDAYSSTVHQSAPVQAPEQSITNDSYSPTKEAHRMIKLAMESKLDFRAFSSLIDTMAETMTASLKRDQLRRAEQAAIPSGWPTRSHMLTSGFGYRTDPFTGRSTFHAGIDIAGKQGDAVIAAADGVVLETGTNDSKGNYIIIKHTKNLKTTYYHLKRIVVNRNDIVVRGEKIGLLGSTGRSTAPHLHFQIMQEDEPVNPFNYLRLVKED</sequence>
<dbReference type="PANTHER" id="PTHR21666">
    <property type="entry name" value="PEPTIDASE-RELATED"/>
    <property type="match status" value="1"/>
</dbReference>
<dbReference type="Proteomes" id="UP000275368">
    <property type="component" value="Chromosome"/>
</dbReference>
<accession>A0A3G9ISL7</accession>
<gene>
    <name evidence="2" type="ORF">Back11_31620</name>
</gene>
<dbReference type="SUPFAM" id="SSF51261">
    <property type="entry name" value="Duplicated hybrid motif"/>
    <property type="match status" value="1"/>
</dbReference>
<dbReference type="Gene3D" id="2.70.70.10">
    <property type="entry name" value="Glucose Permease (Domain IIA)"/>
    <property type="match status" value="1"/>
</dbReference>
<keyword evidence="3" id="KW-1185">Reference proteome</keyword>
<dbReference type="GO" id="GO:0004222">
    <property type="term" value="F:metalloendopeptidase activity"/>
    <property type="evidence" value="ECO:0007669"/>
    <property type="project" value="TreeGrafter"/>
</dbReference>
<proteinExistence type="predicted"/>
<organism evidence="2 3">
    <name type="scientific">Paenibacillus baekrokdamisoli</name>
    <dbReference type="NCBI Taxonomy" id="1712516"/>
    <lineage>
        <taxon>Bacteria</taxon>
        <taxon>Bacillati</taxon>
        <taxon>Bacillota</taxon>
        <taxon>Bacilli</taxon>
        <taxon>Bacillales</taxon>
        <taxon>Paenibacillaceae</taxon>
        <taxon>Paenibacillus</taxon>
    </lineage>
</organism>
<dbReference type="CDD" id="cd12797">
    <property type="entry name" value="M23_peptidase"/>
    <property type="match status" value="1"/>
</dbReference>
<dbReference type="PANTHER" id="PTHR21666:SF270">
    <property type="entry name" value="MUREIN HYDROLASE ACTIVATOR ENVC"/>
    <property type="match status" value="1"/>
</dbReference>
<dbReference type="EMBL" id="AP019308">
    <property type="protein sequence ID" value="BBH21817.1"/>
    <property type="molecule type" value="Genomic_DNA"/>
</dbReference>
<dbReference type="InterPro" id="IPR011055">
    <property type="entry name" value="Dup_hybrid_motif"/>
</dbReference>
<evidence type="ECO:0000259" key="1">
    <source>
        <dbReference type="Pfam" id="PF01551"/>
    </source>
</evidence>
<dbReference type="OrthoDB" id="9805799at2"/>
<protein>
    <recommendedName>
        <fullName evidence="1">M23ase beta-sheet core domain-containing protein</fullName>
    </recommendedName>
</protein>